<keyword evidence="6 10" id="KW-0547">Nucleotide-binding</keyword>
<evidence type="ECO:0000259" key="12">
    <source>
        <dbReference type="PROSITE" id="PS51794"/>
    </source>
</evidence>
<keyword evidence="7 10" id="KW-0067">ATP-binding</keyword>
<comment type="caution">
    <text evidence="13">The sequence shown here is derived from an EMBL/GenBank/DDBJ whole genome shotgun (WGS) entry which is preliminary data.</text>
</comment>
<dbReference type="NCBIfam" id="TIGR00159">
    <property type="entry name" value="diadenylate cyclase CdaA"/>
    <property type="match status" value="1"/>
</dbReference>
<reference evidence="13" key="2">
    <citation type="journal article" date="2021" name="PeerJ">
        <title>Extensive microbial diversity within the chicken gut microbiome revealed by metagenomics and culture.</title>
        <authorList>
            <person name="Gilroy R."/>
            <person name="Ravi A."/>
            <person name="Getino M."/>
            <person name="Pursley I."/>
            <person name="Horton D.L."/>
            <person name="Alikhan N.F."/>
            <person name="Baker D."/>
            <person name="Gharbi K."/>
            <person name="Hall N."/>
            <person name="Watson M."/>
            <person name="Adriaenssens E.M."/>
            <person name="Foster-Nyarko E."/>
            <person name="Jarju S."/>
            <person name="Secka A."/>
            <person name="Antonio M."/>
            <person name="Oren A."/>
            <person name="Chaudhuri R.R."/>
            <person name="La Ragione R."/>
            <person name="Hildebrand F."/>
            <person name="Pallen M.J."/>
        </authorList>
    </citation>
    <scope>NUCLEOTIDE SEQUENCE</scope>
    <source>
        <strain evidence="13">F1-3629</strain>
    </source>
</reference>
<evidence type="ECO:0000256" key="11">
    <source>
        <dbReference type="SAM" id="MobiDB-lite"/>
    </source>
</evidence>
<keyword evidence="8 10" id="KW-1133">Transmembrane helix</keyword>
<dbReference type="InterPro" id="IPR003390">
    <property type="entry name" value="DNA_integrity_scan_DisA_N"/>
</dbReference>
<dbReference type="EMBL" id="JADIMJ010000106">
    <property type="protein sequence ID" value="MBO8454460.1"/>
    <property type="molecule type" value="Genomic_DNA"/>
</dbReference>
<keyword evidence="4 10" id="KW-0812">Transmembrane</keyword>
<keyword evidence="9 10" id="KW-0472">Membrane</keyword>
<organism evidence="13 14">
    <name type="scientific">Candidatus Cryptobacteroides gallistercoris</name>
    <dbReference type="NCBI Taxonomy" id="2840765"/>
    <lineage>
        <taxon>Bacteria</taxon>
        <taxon>Pseudomonadati</taxon>
        <taxon>Bacteroidota</taxon>
        <taxon>Bacteroidia</taxon>
        <taxon>Bacteroidales</taxon>
        <taxon>Candidatus Cryptobacteroides</taxon>
    </lineage>
</organism>
<dbReference type="PROSITE" id="PS51794">
    <property type="entry name" value="DAC"/>
    <property type="match status" value="1"/>
</dbReference>
<dbReference type="InterPro" id="IPR036888">
    <property type="entry name" value="DNA_integrity_DisA_N_sf"/>
</dbReference>
<dbReference type="HAMAP" id="MF_01499">
    <property type="entry name" value="DacA"/>
    <property type="match status" value="1"/>
</dbReference>
<dbReference type="Pfam" id="PF19293">
    <property type="entry name" value="CdaA_N"/>
    <property type="match status" value="1"/>
</dbReference>
<keyword evidence="3 10" id="KW-0808">Transferase</keyword>
<gene>
    <name evidence="10" type="primary">dacA</name>
    <name evidence="13" type="ORF">IAC07_07060</name>
</gene>
<comment type="catalytic activity">
    <reaction evidence="1 10">
        <text>2 ATP = 3',3'-c-di-AMP + 2 diphosphate</text>
        <dbReference type="Rhea" id="RHEA:35655"/>
        <dbReference type="ChEBI" id="CHEBI:30616"/>
        <dbReference type="ChEBI" id="CHEBI:33019"/>
        <dbReference type="ChEBI" id="CHEBI:71500"/>
        <dbReference type="EC" id="2.7.7.85"/>
    </reaction>
</comment>
<feature type="transmembrane region" description="Helical" evidence="10">
    <location>
        <begin position="62"/>
        <end position="82"/>
    </location>
</feature>
<comment type="similarity">
    <text evidence="10">Belongs to the adenylate cyclase family. DacA/CdaA subfamily.</text>
</comment>
<dbReference type="GO" id="GO:0106408">
    <property type="term" value="F:diadenylate cyclase activity"/>
    <property type="evidence" value="ECO:0007669"/>
    <property type="project" value="UniProtKB-EC"/>
</dbReference>
<dbReference type="GO" id="GO:0005524">
    <property type="term" value="F:ATP binding"/>
    <property type="evidence" value="ECO:0007669"/>
    <property type="project" value="UniProtKB-UniRule"/>
</dbReference>
<reference evidence="13" key="1">
    <citation type="submission" date="2020-10" db="EMBL/GenBank/DDBJ databases">
        <authorList>
            <person name="Gilroy R."/>
        </authorList>
    </citation>
    <scope>NUCLEOTIDE SEQUENCE</scope>
    <source>
        <strain evidence="13">F1-3629</strain>
    </source>
</reference>
<evidence type="ECO:0000256" key="10">
    <source>
        <dbReference type="HAMAP-Rule" id="MF_01499"/>
    </source>
</evidence>
<dbReference type="Proteomes" id="UP000771749">
    <property type="component" value="Unassembled WGS sequence"/>
</dbReference>
<protein>
    <recommendedName>
        <fullName evidence="10">Diadenylate cyclase</fullName>
        <shortName evidence="10">DAC</shortName>
        <ecNumber evidence="10">2.7.7.85</ecNumber>
    </recommendedName>
    <alternativeName>
        <fullName evidence="10">Cyclic-di-AMP synthase</fullName>
        <shortName evidence="10">c-di-AMP synthase</shortName>
    </alternativeName>
</protein>
<dbReference type="Pfam" id="PF02457">
    <property type="entry name" value="DAC"/>
    <property type="match status" value="1"/>
</dbReference>
<name>A0A940DQU0_9BACT</name>
<evidence type="ECO:0000256" key="3">
    <source>
        <dbReference type="ARBA" id="ARBA00022679"/>
    </source>
</evidence>
<sequence length="290" mass="31408">MVLALFGFLNLSFADVLDILLVAFIIYQVFKWIRGSSAMSIFMAILFLYVFRVVVDVLDMRLMSAIMGTVLDVGVIALIVIFQPEIRRFLITFGSRYKIATNGKGFLSKLFGGQDTRMDTTKVNEIAEACKSMSETKTGALIVIPHSDNLDDIISTGDIINADISRRLIMNLFFKNSPLHDGAVVIDSEHIVAARCTLPITEKVNIPPSFGMRHKAAIGISEEKDVDVVVVSEETGRISFVKGGNVTPIKNINELKLLLGSSLTDNAAGGKGVNAPSSGNAPAPGNGEDR</sequence>
<comment type="caution">
    <text evidence="10">Lacks conserved residue(s) required for the propagation of feature annotation.</text>
</comment>
<dbReference type="GO" id="GO:0004016">
    <property type="term" value="F:adenylate cyclase activity"/>
    <property type="evidence" value="ECO:0007669"/>
    <property type="project" value="UniProtKB-UniRule"/>
</dbReference>
<keyword evidence="5 10" id="KW-0548">Nucleotidyltransferase</keyword>
<evidence type="ECO:0000313" key="13">
    <source>
        <dbReference type="EMBL" id="MBO8454460.1"/>
    </source>
</evidence>
<accession>A0A940DQU0</accession>
<evidence type="ECO:0000256" key="2">
    <source>
        <dbReference type="ARBA" id="ARBA00022475"/>
    </source>
</evidence>
<evidence type="ECO:0000256" key="8">
    <source>
        <dbReference type="ARBA" id="ARBA00022989"/>
    </source>
</evidence>
<dbReference type="InterPro" id="IPR045585">
    <property type="entry name" value="CdaA_N"/>
</dbReference>
<dbReference type="InterPro" id="IPR014046">
    <property type="entry name" value="C-di-AMP_synthase"/>
</dbReference>
<evidence type="ECO:0000256" key="9">
    <source>
        <dbReference type="ARBA" id="ARBA00023136"/>
    </source>
</evidence>
<proteinExistence type="inferred from homology"/>
<feature type="domain" description="DAC" evidence="12">
    <location>
        <begin position="83"/>
        <end position="254"/>
    </location>
</feature>
<dbReference type="GO" id="GO:0006171">
    <property type="term" value="P:cAMP biosynthetic process"/>
    <property type="evidence" value="ECO:0007669"/>
    <property type="project" value="InterPro"/>
</dbReference>
<dbReference type="Gene3D" id="3.40.1700.10">
    <property type="entry name" value="DNA integrity scanning protein, DisA, N-terminal domain"/>
    <property type="match status" value="1"/>
</dbReference>
<dbReference type="AlphaFoldDB" id="A0A940DQU0"/>
<evidence type="ECO:0000256" key="1">
    <source>
        <dbReference type="ARBA" id="ARBA00000877"/>
    </source>
</evidence>
<feature type="region of interest" description="Disordered" evidence="11">
    <location>
        <begin position="269"/>
        <end position="290"/>
    </location>
</feature>
<dbReference type="PANTHER" id="PTHR34185">
    <property type="entry name" value="DIADENYLATE CYCLASE"/>
    <property type="match status" value="1"/>
</dbReference>
<evidence type="ECO:0000256" key="7">
    <source>
        <dbReference type="ARBA" id="ARBA00022840"/>
    </source>
</evidence>
<evidence type="ECO:0000256" key="4">
    <source>
        <dbReference type="ARBA" id="ARBA00022692"/>
    </source>
</evidence>
<evidence type="ECO:0000256" key="5">
    <source>
        <dbReference type="ARBA" id="ARBA00022695"/>
    </source>
</evidence>
<feature type="transmembrane region" description="Helical" evidence="10">
    <location>
        <begin position="38"/>
        <end position="55"/>
    </location>
</feature>
<dbReference type="EC" id="2.7.7.85" evidence="10"/>
<dbReference type="InterPro" id="IPR034701">
    <property type="entry name" value="CdaA"/>
</dbReference>
<dbReference type="PANTHER" id="PTHR34185:SF1">
    <property type="entry name" value="DIADENYLATE CYCLASE"/>
    <property type="match status" value="1"/>
</dbReference>
<evidence type="ECO:0000313" key="14">
    <source>
        <dbReference type="Proteomes" id="UP000771749"/>
    </source>
</evidence>
<dbReference type="PIRSF" id="PIRSF004793">
    <property type="entry name" value="UCP004793"/>
    <property type="match status" value="1"/>
</dbReference>
<dbReference type="InterPro" id="IPR050338">
    <property type="entry name" value="DisA"/>
</dbReference>
<evidence type="ECO:0000256" key="6">
    <source>
        <dbReference type="ARBA" id="ARBA00022741"/>
    </source>
</evidence>
<dbReference type="SUPFAM" id="SSF143597">
    <property type="entry name" value="YojJ-like"/>
    <property type="match status" value="1"/>
</dbReference>
<comment type="function">
    <text evidence="10">Catalyzes the condensation of 2 ATP molecules into cyclic di-AMP (c-di-AMP), a second messenger used to regulate differing processes in different bacteria.</text>
</comment>
<keyword evidence="2 10" id="KW-1003">Cell membrane</keyword>
<comment type="subunit">
    <text evidence="10">Probably a homodimer.</text>
</comment>